<dbReference type="InterPro" id="IPR004095">
    <property type="entry name" value="TGS"/>
</dbReference>
<dbReference type="Gene3D" id="3.30.980.10">
    <property type="entry name" value="Threonyl-trna Synthetase, Chain A, domain 2"/>
    <property type="match status" value="1"/>
</dbReference>
<dbReference type="AlphaFoldDB" id="A0A9N9S455"/>
<protein>
    <recommendedName>
        <fullName evidence="1">TGS domain-containing protein</fullName>
    </recommendedName>
</protein>
<dbReference type="PANTHER" id="PTHR42753:SF9">
    <property type="entry name" value="LARGE RIBOSOMAL SUBUNIT PROTEIN ML39"/>
    <property type="match status" value="1"/>
</dbReference>
<dbReference type="PANTHER" id="PTHR42753">
    <property type="entry name" value="MITOCHONDRIAL RIBOSOME PROTEIN L39/PROLYL-TRNA LIGASE FAMILY MEMBER"/>
    <property type="match status" value="1"/>
</dbReference>
<gene>
    <name evidence="2" type="ORF">CHIRRI_LOCUS11159</name>
</gene>
<dbReference type="InterPro" id="IPR018163">
    <property type="entry name" value="Thr/Ala-tRNA-synth_IIc_edit"/>
</dbReference>
<organism evidence="2 3">
    <name type="scientific">Chironomus riparius</name>
    <dbReference type="NCBI Taxonomy" id="315576"/>
    <lineage>
        <taxon>Eukaryota</taxon>
        <taxon>Metazoa</taxon>
        <taxon>Ecdysozoa</taxon>
        <taxon>Arthropoda</taxon>
        <taxon>Hexapoda</taxon>
        <taxon>Insecta</taxon>
        <taxon>Pterygota</taxon>
        <taxon>Neoptera</taxon>
        <taxon>Endopterygota</taxon>
        <taxon>Diptera</taxon>
        <taxon>Nematocera</taxon>
        <taxon>Chironomoidea</taxon>
        <taxon>Chironomidae</taxon>
        <taxon>Chironominae</taxon>
        <taxon>Chironomus</taxon>
    </lineage>
</organism>
<proteinExistence type="predicted"/>
<dbReference type="OrthoDB" id="5870821at2759"/>
<sequence length="337" mass="38640">MTVHLQNSLWKLRTSSNALYKSVYRRCFSTQDVIEHRNRLFNNEQKRQKDNVGRIEKIEVRYLGLPSNETLIMNKNLSTPFNCAQHFSEAVCENAVLALINGKKLWDIHRPLEESCTLQLLHFKSQDPNLVNQAFWRTCSFLLGGVLQRILKENTGLHLHSFPYPSLKSGSFVHDISLNVDNWNPSAQDLKSMSIEMMKFATENHNIERLEVSHEIALEMFKDNPFKREQLPNISNQNKGVITLYRAGDHIDISKGPMISSTKYISKVKIPSVHKITKEDSNLYRVQGIALPSGFTLSAYAFDILGQRAKRLNTMYLPVESADPIHSDEAPSMQQRI</sequence>
<dbReference type="Gene3D" id="3.10.20.30">
    <property type="match status" value="1"/>
</dbReference>
<name>A0A9N9S455_9DIPT</name>
<accession>A0A9N9S455</accession>
<dbReference type="PROSITE" id="PS51880">
    <property type="entry name" value="TGS"/>
    <property type="match status" value="1"/>
</dbReference>
<feature type="domain" description="TGS" evidence="1">
    <location>
        <begin position="56"/>
        <end position="122"/>
    </location>
</feature>
<dbReference type="Pfam" id="PF02824">
    <property type="entry name" value="TGS"/>
    <property type="match status" value="1"/>
</dbReference>
<dbReference type="GO" id="GO:0005739">
    <property type="term" value="C:mitochondrion"/>
    <property type="evidence" value="ECO:0007669"/>
    <property type="project" value="TreeGrafter"/>
</dbReference>
<evidence type="ECO:0000313" key="3">
    <source>
        <dbReference type="Proteomes" id="UP001153620"/>
    </source>
</evidence>
<dbReference type="GO" id="GO:0003723">
    <property type="term" value="F:RNA binding"/>
    <property type="evidence" value="ECO:0007669"/>
    <property type="project" value="TreeGrafter"/>
</dbReference>
<keyword evidence="3" id="KW-1185">Reference proteome</keyword>
<evidence type="ECO:0000313" key="2">
    <source>
        <dbReference type="EMBL" id="CAG9808317.1"/>
    </source>
</evidence>
<dbReference type="GO" id="GO:0000166">
    <property type="term" value="F:nucleotide binding"/>
    <property type="evidence" value="ECO:0007669"/>
    <property type="project" value="InterPro"/>
</dbReference>
<reference evidence="2" key="2">
    <citation type="submission" date="2022-10" db="EMBL/GenBank/DDBJ databases">
        <authorList>
            <consortium name="ENA_rothamsted_submissions"/>
            <consortium name="culmorum"/>
            <person name="King R."/>
        </authorList>
    </citation>
    <scope>NUCLEOTIDE SEQUENCE</scope>
</reference>
<dbReference type="SUPFAM" id="SSF55186">
    <property type="entry name" value="ThrRS/AlaRS common domain"/>
    <property type="match status" value="1"/>
</dbReference>
<dbReference type="CDD" id="cd01667">
    <property type="entry name" value="TGS_ThrRS"/>
    <property type="match status" value="1"/>
</dbReference>
<evidence type="ECO:0000259" key="1">
    <source>
        <dbReference type="PROSITE" id="PS51880"/>
    </source>
</evidence>
<dbReference type="InterPro" id="IPR012675">
    <property type="entry name" value="Beta-grasp_dom_sf"/>
</dbReference>
<dbReference type="InterPro" id="IPR050062">
    <property type="entry name" value="Pro-tRNA_synthetase"/>
</dbReference>
<dbReference type="Proteomes" id="UP001153620">
    <property type="component" value="Chromosome 3"/>
</dbReference>
<reference evidence="2" key="1">
    <citation type="submission" date="2022-01" db="EMBL/GenBank/DDBJ databases">
        <authorList>
            <person name="King R."/>
        </authorList>
    </citation>
    <scope>NUCLEOTIDE SEQUENCE</scope>
</reference>
<dbReference type="EMBL" id="OU895879">
    <property type="protein sequence ID" value="CAG9808317.1"/>
    <property type="molecule type" value="Genomic_DNA"/>
</dbReference>